<accession>A0A1M6G793</accession>
<dbReference type="OrthoDB" id="3035360at2"/>
<dbReference type="RefSeq" id="WP_080326280.1">
    <property type="nucleotide sequence ID" value="NZ_FQYW01000027.1"/>
</dbReference>
<dbReference type="AlphaFoldDB" id="A0A1M6G793"/>
<evidence type="ECO:0000313" key="1">
    <source>
        <dbReference type="EMBL" id="SHJ05858.1"/>
    </source>
</evidence>
<organism evidence="1 2">
    <name type="scientific">Anaerovibrio lipolyticus DSM 3074</name>
    <dbReference type="NCBI Taxonomy" id="1120997"/>
    <lineage>
        <taxon>Bacteria</taxon>
        <taxon>Bacillati</taxon>
        <taxon>Bacillota</taxon>
        <taxon>Negativicutes</taxon>
        <taxon>Selenomonadales</taxon>
        <taxon>Selenomonadaceae</taxon>
        <taxon>Anaerovibrio</taxon>
    </lineage>
</organism>
<dbReference type="Proteomes" id="UP000191240">
    <property type="component" value="Unassembled WGS sequence"/>
</dbReference>
<dbReference type="EMBL" id="FQYW01000027">
    <property type="protein sequence ID" value="SHJ05858.1"/>
    <property type="molecule type" value="Genomic_DNA"/>
</dbReference>
<name>A0A1M6G793_9FIRM</name>
<reference evidence="1 2" key="1">
    <citation type="submission" date="2016-11" db="EMBL/GenBank/DDBJ databases">
        <authorList>
            <person name="Jaros S."/>
            <person name="Januszkiewicz K."/>
            <person name="Wedrychowicz H."/>
        </authorList>
    </citation>
    <scope>NUCLEOTIDE SEQUENCE [LARGE SCALE GENOMIC DNA]</scope>
    <source>
        <strain evidence="1 2">DSM 3074</strain>
    </source>
</reference>
<dbReference type="Pfam" id="PF05119">
    <property type="entry name" value="Terminase_4"/>
    <property type="match status" value="1"/>
</dbReference>
<proteinExistence type="predicted"/>
<protein>
    <submittedName>
        <fullName evidence="1">Phage terminase, small subunit, putative, P27 family</fullName>
    </submittedName>
</protein>
<evidence type="ECO:0000313" key="2">
    <source>
        <dbReference type="Proteomes" id="UP000191240"/>
    </source>
</evidence>
<sequence>MPKRAKPTAINSKHLTKAEKEVREQAENIITADLPQEPPPDLSDERKNIYRFIYNALNDSGLIKGLDIETVLQACITIDRLHEIDRLIDTEGINKNLLSLKDTLFKQYLKIADLLCMSPSARAKLGTLTTNKQEQDPLISLLEDMDGGSND</sequence>
<gene>
    <name evidence="1" type="ORF">SAMN02745671_02551</name>
</gene>
<dbReference type="InterPro" id="IPR006448">
    <property type="entry name" value="Phage_term_ssu_P27"/>
</dbReference>